<sequence length="636" mass="70272">MNDQAAEKLANEIHRARVSGDVVHATLRVDDRVLARVTDGIYRRPSSAFRELISNAYDADATEVILQTDAPRFDRVVVRDNGRGMSPESLADLVTHIGGSSKRTAKGKRLGTVSEDDPTLSVGGRRLIGKIGIGLFSVSQLTKHFQVITKRRGDAFRTSAVIVMKTHTEEMLAAASEGDVFETGTVKITSEPAADVDTQGTEIILLELTQQARELLQSLDRWSELDRAEAGDIEGLPPSPPSYHIGRVAADDADIFLERPKLPWLASDSPKDRFRKLYNAVRQEVRTRKATPNVQESLDGYLGMIWLLSLAVPVPYIDKHPFELTADDGIGFYRLTSRTAEAVELSDGETIGAHLGLTSSVDPVGPFRVLLDDVELLRPVSFDSQLHGTSDIGRPLMFFGKVTSGLGAVPPEIGGGALSFEAYLYWNQKITPKENNGCLVRVNNASGVLFDPSFLSYQVSELTRLRQLMSEVFITEGLDAALNIDRESFNFSHPHYQYLQKWVHFAVRQTTNKLKGLNKELLEAKRAKAEGARVSRLETLVERVWRSRRGVDSEPPPEVRLAARGQSMLTDRDRGVLVFDADALEAEASRRDSTVEPAQLEALVKVLSAWGLLEEMSWDDQQSLLADIAAVFGVRS</sequence>
<dbReference type="EMBL" id="JAHKRT010000007">
    <property type="protein sequence ID" value="MBU3078861.1"/>
    <property type="molecule type" value="Genomic_DNA"/>
</dbReference>
<comment type="caution">
    <text evidence="1">The sequence shown here is derived from an EMBL/GenBank/DDBJ whole genome shotgun (WGS) entry which is preliminary data.</text>
</comment>
<keyword evidence="1" id="KW-0547">Nucleotide-binding</keyword>
<dbReference type="RefSeq" id="WP_216325862.1">
    <property type="nucleotide sequence ID" value="NZ_JAHKRT010000007.1"/>
</dbReference>
<dbReference type="GO" id="GO:0005524">
    <property type="term" value="F:ATP binding"/>
    <property type="evidence" value="ECO:0007669"/>
    <property type="project" value="UniProtKB-KW"/>
</dbReference>
<keyword evidence="2" id="KW-1185">Reference proteome</keyword>
<evidence type="ECO:0000313" key="2">
    <source>
        <dbReference type="Proteomes" id="UP000776276"/>
    </source>
</evidence>
<gene>
    <name evidence="1" type="ORF">KOF26_13390</name>
</gene>
<accession>A0ABS6BNA3</accession>
<protein>
    <submittedName>
        <fullName evidence="1">ATP-binding protein</fullName>
    </submittedName>
</protein>
<name>A0ABS6BNA3_9SPHN</name>
<dbReference type="Pfam" id="PF13589">
    <property type="entry name" value="HATPase_c_3"/>
    <property type="match status" value="1"/>
</dbReference>
<organism evidence="1 2">
    <name type="scientific">Sphingomonas quercus</name>
    <dbReference type="NCBI Taxonomy" id="2842451"/>
    <lineage>
        <taxon>Bacteria</taxon>
        <taxon>Pseudomonadati</taxon>
        <taxon>Pseudomonadota</taxon>
        <taxon>Alphaproteobacteria</taxon>
        <taxon>Sphingomonadales</taxon>
        <taxon>Sphingomonadaceae</taxon>
        <taxon>Sphingomonas</taxon>
    </lineage>
</organism>
<keyword evidence="1" id="KW-0067">ATP-binding</keyword>
<proteinExistence type="predicted"/>
<reference evidence="1 2" key="1">
    <citation type="submission" date="2021-06" db="EMBL/GenBank/DDBJ databases">
        <title>Sphingomonas sp. XMGL2, whole genome shotgun sequencing project.</title>
        <authorList>
            <person name="Zhao G."/>
            <person name="Shen L."/>
        </authorList>
    </citation>
    <scope>NUCLEOTIDE SEQUENCE [LARGE SCALE GENOMIC DNA]</scope>
    <source>
        <strain evidence="1 2">XMGL2</strain>
    </source>
</reference>
<evidence type="ECO:0000313" key="1">
    <source>
        <dbReference type="EMBL" id="MBU3078861.1"/>
    </source>
</evidence>
<dbReference type="Proteomes" id="UP000776276">
    <property type="component" value="Unassembled WGS sequence"/>
</dbReference>